<keyword evidence="2" id="KW-1185">Reference proteome</keyword>
<dbReference type="AlphaFoldDB" id="A0A1N5WRU5"/>
<reference evidence="2" key="1">
    <citation type="submission" date="2016-12" db="EMBL/GenBank/DDBJ databases">
        <authorList>
            <person name="Varghese N."/>
            <person name="Submissions S."/>
        </authorList>
    </citation>
    <scope>NUCLEOTIDE SEQUENCE [LARGE SCALE GENOMIC DNA]</scope>
    <source>
        <strain evidence="2">DSM 45599</strain>
    </source>
</reference>
<evidence type="ECO:0000313" key="2">
    <source>
        <dbReference type="Proteomes" id="UP000185124"/>
    </source>
</evidence>
<gene>
    <name evidence="1" type="ORF">SAMN04489832_2699</name>
</gene>
<organism evidence="1 2">
    <name type="scientific">Micromonospora cremea</name>
    <dbReference type="NCBI Taxonomy" id="709881"/>
    <lineage>
        <taxon>Bacteria</taxon>
        <taxon>Bacillati</taxon>
        <taxon>Actinomycetota</taxon>
        <taxon>Actinomycetes</taxon>
        <taxon>Micromonosporales</taxon>
        <taxon>Micromonosporaceae</taxon>
        <taxon>Micromonospora</taxon>
    </lineage>
</organism>
<accession>A0A1N5WRU5</accession>
<name>A0A1N5WRU5_9ACTN</name>
<protein>
    <submittedName>
        <fullName evidence="1">Uncharacterized protein</fullName>
    </submittedName>
</protein>
<proteinExistence type="predicted"/>
<evidence type="ECO:0000313" key="1">
    <source>
        <dbReference type="EMBL" id="SIM87869.1"/>
    </source>
</evidence>
<dbReference type="Proteomes" id="UP000185124">
    <property type="component" value="Unassembled WGS sequence"/>
</dbReference>
<dbReference type="EMBL" id="FSQT01000001">
    <property type="protein sequence ID" value="SIM87869.1"/>
    <property type="molecule type" value="Genomic_DNA"/>
</dbReference>
<sequence length="31" mass="3570">MSAYQTRENSGLTGRTLALIDRSGKERRVRF</sequence>